<organism evidence="1 2">
    <name type="scientific">Pectobacterium araliae</name>
    <dbReference type="NCBI Taxonomy" id="3073862"/>
    <lineage>
        <taxon>Bacteria</taxon>
        <taxon>Pseudomonadati</taxon>
        <taxon>Pseudomonadota</taxon>
        <taxon>Gammaproteobacteria</taxon>
        <taxon>Enterobacterales</taxon>
        <taxon>Pectobacteriaceae</taxon>
        <taxon>Pectobacterium</taxon>
    </lineage>
</organism>
<evidence type="ECO:0000313" key="2">
    <source>
        <dbReference type="Proteomes" id="UP001377830"/>
    </source>
</evidence>
<dbReference type="Gene3D" id="3.10.640.10">
    <property type="entry name" value="Restriction endonuclease-like alpha-beta roll domain"/>
    <property type="match status" value="1"/>
</dbReference>
<keyword evidence="2" id="KW-1185">Reference proteome</keyword>
<dbReference type="CDD" id="cd22368">
    <property type="entry name" value="YaeQ-like"/>
    <property type="match status" value="1"/>
</dbReference>
<dbReference type="InterPro" id="IPR038590">
    <property type="entry name" value="YaeQ_sf"/>
</dbReference>
<accession>A0AAN0KAZ0</accession>
<dbReference type="AlphaFoldDB" id="A0AAN0KAZ0"/>
<dbReference type="PANTHER" id="PTHR38784">
    <property type="entry name" value="SUCROSE PHOSPHORYLASE"/>
    <property type="match status" value="1"/>
</dbReference>
<dbReference type="InterPro" id="IPR009822">
    <property type="entry name" value="YaeQ"/>
</dbReference>
<dbReference type="KEGG" id="parl:PEC302110_09420"/>
<proteinExistence type="predicted"/>
<name>A0AAN0KAZ0_9GAMM</name>
<gene>
    <name evidence="1" type="ORF">PEC302110_09420</name>
</gene>
<dbReference type="PANTHER" id="PTHR38784:SF1">
    <property type="entry name" value="SUCROSE PHOSPHORYLASE"/>
    <property type="match status" value="1"/>
</dbReference>
<dbReference type="Proteomes" id="UP001377830">
    <property type="component" value="Chromosome"/>
</dbReference>
<sequence length="190" mass="21807">MKTRSLMALKATVYKAAINIADMDRNFFHDANLTIAQHPSETEQRMMLRLLAWICHADENLRFTKGLSAEDEPEIWRRSDTMELELWIELGLPDEKRLKKACNQSRAVVLYAYSERAAQVWWNAISSKVSGYKNLAIRFLDDNQLAQLAGLIQRTMSLQATIQDGTIWLSDDKNSLEIAFSEWKAPQTQG</sequence>
<evidence type="ECO:0000313" key="1">
    <source>
        <dbReference type="EMBL" id="BES83845.1"/>
    </source>
</evidence>
<protein>
    <submittedName>
        <fullName evidence="1">YaeQ family protein</fullName>
    </submittedName>
</protein>
<dbReference type="InterPro" id="IPR011335">
    <property type="entry name" value="Restrct_endonuc-II-like"/>
</dbReference>
<dbReference type="Pfam" id="PF07152">
    <property type="entry name" value="YaeQ"/>
    <property type="match status" value="1"/>
</dbReference>
<reference evidence="2" key="1">
    <citation type="journal article" date="2024" name="Int. J. Syst. Evol. Microbiol.">
        <title>Pectobacterium araliae sp. nov., a pathogen causing bacterial soft rot of Japanese angelica tree in Japan.</title>
        <authorList>
            <person name="Sawada H."/>
            <person name="Someya N."/>
            <person name="Morohoshi T."/>
            <person name="Ono M."/>
            <person name="Satou M."/>
        </authorList>
    </citation>
    <scope>NUCLEOTIDE SEQUENCE [LARGE SCALE GENOMIC DNA]</scope>
    <source>
        <strain evidence="2">MAFF 302110</strain>
    </source>
</reference>
<dbReference type="EMBL" id="AP028908">
    <property type="protein sequence ID" value="BES83845.1"/>
    <property type="molecule type" value="Genomic_DNA"/>
</dbReference>
<dbReference type="SMART" id="SM01322">
    <property type="entry name" value="YaeQ"/>
    <property type="match status" value="1"/>
</dbReference>
<dbReference type="SUPFAM" id="SSF52980">
    <property type="entry name" value="Restriction endonuclease-like"/>
    <property type="match status" value="1"/>
</dbReference>
<dbReference type="PIRSF" id="PIRSF011484">
    <property type="entry name" value="YaeQ"/>
    <property type="match status" value="1"/>
</dbReference>